<dbReference type="GO" id="GO:0048598">
    <property type="term" value="P:embryonic morphogenesis"/>
    <property type="evidence" value="ECO:0007669"/>
    <property type="project" value="UniProtKB-ARBA"/>
</dbReference>
<dbReference type="SUPFAM" id="SSF46689">
    <property type="entry name" value="Homeodomain-like"/>
    <property type="match status" value="1"/>
</dbReference>
<dbReference type="GO" id="GO:0000978">
    <property type="term" value="F:RNA polymerase II cis-regulatory region sequence-specific DNA binding"/>
    <property type="evidence" value="ECO:0000318"/>
    <property type="project" value="GO_Central"/>
</dbReference>
<dbReference type="PROSITE" id="PS51818">
    <property type="entry name" value="HOMEO_PROSPERO"/>
    <property type="match status" value="1"/>
</dbReference>
<dbReference type="GO" id="GO:0070309">
    <property type="term" value="P:lens fiber cell morphogenesis"/>
    <property type="evidence" value="ECO:0007669"/>
    <property type="project" value="UniProtKB-ARBA"/>
</dbReference>
<dbReference type="OMA" id="FGALPCM"/>
<keyword evidence="6" id="KW-0539">Nucleus</keyword>
<dbReference type="Bgee" id="ENSLOCG00000010701">
    <property type="expression patterns" value="Expressed in intestine and 7 other cell types or tissues"/>
</dbReference>
<dbReference type="GO" id="GO:0007417">
    <property type="term" value="P:central nervous system development"/>
    <property type="evidence" value="ECO:0007669"/>
    <property type="project" value="UniProtKB-ARBA"/>
</dbReference>
<evidence type="ECO:0000256" key="7">
    <source>
        <dbReference type="SAM" id="MobiDB-lite"/>
    </source>
</evidence>
<evidence type="ECO:0000256" key="1">
    <source>
        <dbReference type="ARBA" id="ARBA00004123"/>
    </source>
</evidence>
<dbReference type="PANTHER" id="PTHR12198">
    <property type="entry name" value="HOMEOBOX PROTEIN PROSPERO/PROX-1/CEH-26"/>
    <property type="match status" value="1"/>
</dbReference>
<dbReference type="FunFam" id="1.10.10.500:FF:000001">
    <property type="entry name" value="Prospero homeobox protein 1"/>
    <property type="match status" value="1"/>
</dbReference>
<dbReference type="InterPro" id="IPR039350">
    <property type="entry name" value="Prospero_homeodomain"/>
</dbReference>
<dbReference type="GO" id="GO:0005737">
    <property type="term" value="C:cytoplasm"/>
    <property type="evidence" value="ECO:0007669"/>
    <property type="project" value="UniProtKB-ARBA"/>
</dbReference>
<evidence type="ECO:0000256" key="5">
    <source>
        <dbReference type="ARBA" id="ARBA00023163"/>
    </source>
</evidence>
<dbReference type="Proteomes" id="UP000018468">
    <property type="component" value="Linkage group LG7"/>
</dbReference>
<reference evidence="10" key="1">
    <citation type="submission" date="2011-12" db="EMBL/GenBank/DDBJ databases">
        <title>The Draft Genome of Lepisosteus oculatus.</title>
        <authorList>
            <consortium name="The Broad Institute Genome Assembly &amp; Analysis Group"/>
            <consortium name="Computational R&amp;D Group"/>
            <consortium name="and Sequencing Platform"/>
            <person name="Di Palma F."/>
            <person name="Alfoldi J."/>
            <person name="Johnson J."/>
            <person name="Berlin A."/>
            <person name="Gnerre S."/>
            <person name="Jaffe D."/>
            <person name="MacCallum I."/>
            <person name="Young S."/>
            <person name="Walker B.J."/>
            <person name="Lander E.S."/>
            <person name="Lindblad-Toh K."/>
        </authorList>
    </citation>
    <scope>NUCLEOTIDE SEQUENCE [LARGE SCALE GENOMIC DNA]</scope>
</reference>
<dbReference type="HOGENOM" id="CLU_016051_0_0_1"/>
<proteinExistence type="predicted"/>
<evidence type="ECO:0000256" key="6">
    <source>
        <dbReference type="ARBA" id="ARBA00023242"/>
    </source>
</evidence>
<dbReference type="Gene3D" id="1.10.10.500">
    <property type="entry name" value="Homeo-prospero domain"/>
    <property type="match status" value="1"/>
</dbReference>
<dbReference type="InterPro" id="IPR009057">
    <property type="entry name" value="Homeodomain-like_sf"/>
</dbReference>
<dbReference type="EMBL" id="AHAT01003753">
    <property type="status" value="NOT_ANNOTATED_CDS"/>
    <property type="molecule type" value="Genomic_DNA"/>
</dbReference>
<name>W5MXK3_LEPOC</name>
<dbReference type="InterPro" id="IPR037131">
    <property type="entry name" value="Homeo_prospero_dom_sf"/>
</dbReference>
<evidence type="ECO:0000313" key="10">
    <source>
        <dbReference type="Proteomes" id="UP000018468"/>
    </source>
</evidence>
<dbReference type="GO" id="GO:0060042">
    <property type="term" value="P:retina morphogenesis in camera-type eye"/>
    <property type="evidence" value="ECO:0007669"/>
    <property type="project" value="UniProtKB-ARBA"/>
</dbReference>
<keyword evidence="10" id="KW-1185">Reference proteome</keyword>
<comment type="subcellular location">
    <subcellularLocation>
        <location evidence="1">Nucleus</location>
    </subcellularLocation>
</comment>
<dbReference type="AlphaFoldDB" id="W5MXK3"/>
<keyword evidence="2" id="KW-0805">Transcription regulation</keyword>
<keyword evidence="5" id="KW-0804">Transcription</keyword>
<dbReference type="GO" id="GO:0070365">
    <property type="term" value="P:hepatocyte differentiation"/>
    <property type="evidence" value="ECO:0007669"/>
    <property type="project" value="UniProtKB-ARBA"/>
</dbReference>
<evidence type="ECO:0000256" key="4">
    <source>
        <dbReference type="ARBA" id="ARBA00023155"/>
    </source>
</evidence>
<dbReference type="GO" id="GO:0006357">
    <property type="term" value="P:regulation of transcription by RNA polymerase II"/>
    <property type="evidence" value="ECO:0000318"/>
    <property type="project" value="GO_Central"/>
</dbReference>
<keyword evidence="3" id="KW-0238">DNA-binding</keyword>
<protein>
    <submittedName>
        <fullName evidence="9">Prospero homeobox 2</fullName>
    </submittedName>
</protein>
<reference evidence="9" key="3">
    <citation type="submission" date="2025-09" db="UniProtKB">
        <authorList>
            <consortium name="Ensembl"/>
        </authorList>
    </citation>
    <scope>IDENTIFICATION</scope>
</reference>
<feature type="compositionally biased region" description="Polar residues" evidence="7">
    <location>
        <begin position="171"/>
        <end position="180"/>
    </location>
</feature>
<dbReference type="eggNOG" id="KOG3779">
    <property type="taxonomic scope" value="Eukaryota"/>
</dbReference>
<dbReference type="InParanoid" id="W5MXK3"/>
<feature type="region of interest" description="Disordered" evidence="7">
    <location>
        <begin position="79"/>
        <end position="123"/>
    </location>
</feature>
<dbReference type="Pfam" id="PF05044">
    <property type="entry name" value="HPD"/>
    <property type="match status" value="1"/>
</dbReference>
<dbReference type="PANTHER" id="PTHR12198:SF9">
    <property type="entry name" value="PROSPERO HOMEOBOX PROTEIN 2"/>
    <property type="match status" value="1"/>
</dbReference>
<accession>W5MXK3</accession>
<dbReference type="GeneTree" id="ENSGT00940000154790"/>
<reference evidence="9" key="2">
    <citation type="submission" date="2025-08" db="UniProtKB">
        <authorList>
            <consortium name="Ensembl"/>
        </authorList>
    </citation>
    <scope>IDENTIFICATION</scope>
</reference>
<evidence type="ECO:0000259" key="8">
    <source>
        <dbReference type="PROSITE" id="PS51818"/>
    </source>
</evidence>
<dbReference type="GO" id="GO:0005634">
    <property type="term" value="C:nucleus"/>
    <property type="evidence" value="ECO:0000318"/>
    <property type="project" value="GO_Central"/>
</dbReference>
<dbReference type="GO" id="GO:0035295">
    <property type="term" value="P:tube development"/>
    <property type="evidence" value="ECO:0007669"/>
    <property type="project" value="UniProtKB-ARBA"/>
</dbReference>
<evidence type="ECO:0000313" key="9">
    <source>
        <dbReference type="Ensembl" id="ENSLOCP00000013112.1"/>
    </source>
</evidence>
<feature type="compositionally biased region" description="Basic and acidic residues" evidence="7">
    <location>
        <begin position="113"/>
        <end position="123"/>
    </location>
</feature>
<keyword evidence="4" id="KW-0371">Homeobox</keyword>
<evidence type="ECO:0000256" key="2">
    <source>
        <dbReference type="ARBA" id="ARBA00023015"/>
    </source>
</evidence>
<dbReference type="GO" id="GO:0048646">
    <property type="term" value="P:anatomical structure formation involved in morphogenesis"/>
    <property type="evidence" value="ECO:0007669"/>
    <property type="project" value="UniProtKB-ARBA"/>
</dbReference>
<dbReference type="Ensembl" id="ENSLOCT00000013140.1">
    <property type="protein sequence ID" value="ENSLOCP00000013112.1"/>
    <property type="gene ID" value="ENSLOCG00000010701.1"/>
</dbReference>
<sequence length="679" mass="77178">MNLSISDPNMHSSSANYLEEDKGEILHSSFRKNLYDGSLNMYSNGSIISQLLRKTIQSKRALEEGVFFLPATAVSSCTMGDSAQEDRSSSSSKDSTLEPLSPGSHTSTTASPEGDRPLNEHHQAKRARVENIIRGMAGSPNAKTPGEGDRSETGGDIRETYRENKRKQRLPQHQNHSLSGGASRPNSKDEECHKLKEQLQAMQRHLRQLQEKFFQVYNVSELEHEDRVETYPAGFVLHGGEDRNADLLENLDCELLADLDSDAEKKFDAIKVRQKETLQTENSLPTLHKESKNLSEALKSELSRAVNKSVDSVLKKFTSTLLSQTSQINFEQTSVQDNTGPENKTIIVAAQEYSHTDDSMKPRSADYYESVEVQIPEDQTEALSLVVRKPTLSHPTSVNQVLKRPFHLHQPLQFNYNTALHENQILEHLLKYGPHSSFGTLPCMTPAMDRSSPDSVDMPWDVIKVRSKVGPSHMTHQSRSPNLGQIPVDSLCLPHVKMECGDLHNMADRNSYIIRHIQEGLTPNHLKKAKLMFFYTRYPSSNVLKTFFPDVKFNRCITSQLIKWFSNFREFYYIQMEKFARQAILDGVTNVKDLSVTRDSELFRALNMHYNKANDFQVPDRFLEVAEITLQEFFNAISLSKDSDPSWKKAIYKVICKLDSEVPEEFKSSACLFQKIFHR</sequence>
<organism evidence="9 10">
    <name type="scientific">Lepisosteus oculatus</name>
    <name type="common">Spotted gar</name>
    <dbReference type="NCBI Taxonomy" id="7918"/>
    <lineage>
        <taxon>Eukaryota</taxon>
        <taxon>Metazoa</taxon>
        <taxon>Chordata</taxon>
        <taxon>Craniata</taxon>
        <taxon>Vertebrata</taxon>
        <taxon>Euteleostomi</taxon>
        <taxon>Actinopterygii</taxon>
        <taxon>Neopterygii</taxon>
        <taxon>Holostei</taxon>
        <taxon>Semionotiformes</taxon>
        <taxon>Lepisosteidae</taxon>
        <taxon>Lepisosteus</taxon>
    </lineage>
</organism>
<feature type="compositionally biased region" description="Basic and acidic residues" evidence="7">
    <location>
        <begin position="146"/>
        <end position="163"/>
    </location>
</feature>
<dbReference type="GO" id="GO:0001945">
    <property type="term" value="P:lymph vessel development"/>
    <property type="evidence" value="ECO:0007669"/>
    <property type="project" value="UniProtKB-ARBA"/>
</dbReference>
<feature type="domain" description="Prospero" evidence="8">
    <location>
        <begin position="518"/>
        <end position="676"/>
    </location>
</feature>
<dbReference type="GO" id="GO:0000981">
    <property type="term" value="F:DNA-binding transcription factor activity, RNA polymerase II-specific"/>
    <property type="evidence" value="ECO:0000318"/>
    <property type="project" value="GO_Central"/>
</dbReference>
<dbReference type="GO" id="GO:0031016">
    <property type="term" value="P:pancreas development"/>
    <property type="evidence" value="ECO:0007669"/>
    <property type="project" value="UniProtKB-ARBA"/>
</dbReference>
<feature type="region of interest" description="Disordered" evidence="7">
    <location>
        <begin position="135"/>
        <end position="192"/>
    </location>
</feature>
<evidence type="ECO:0000256" key="3">
    <source>
        <dbReference type="ARBA" id="ARBA00023125"/>
    </source>
</evidence>
<dbReference type="InterPro" id="IPR023082">
    <property type="entry name" value="Homeo_prospero_dom"/>
</dbReference>